<evidence type="ECO:0000313" key="10">
    <source>
        <dbReference type="Proteomes" id="UP000786989"/>
    </source>
</evidence>
<dbReference type="NCBIfam" id="TIGR00244">
    <property type="entry name" value="transcriptional regulator NrdR"/>
    <property type="match status" value="1"/>
</dbReference>
<keyword evidence="6" id="KW-0804">Transcription</keyword>
<feature type="non-terminal residue" evidence="9">
    <location>
        <position position="1"/>
    </location>
</feature>
<dbReference type="HAMAP" id="MF_00440">
    <property type="entry name" value="NrdR"/>
    <property type="match status" value="1"/>
</dbReference>
<evidence type="ECO:0000256" key="4">
    <source>
        <dbReference type="ARBA" id="ARBA00023015"/>
    </source>
</evidence>
<evidence type="ECO:0000256" key="7">
    <source>
        <dbReference type="PROSITE-ProRule" id="PRU00492"/>
    </source>
</evidence>
<keyword evidence="5" id="KW-0238">DNA-binding</keyword>
<dbReference type="GO" id="GO:0008270">
    <property type="term" value="F:zinc ion binding"/>
    <property type="evidence" value="ECO:0007669"/>
    <property type="project" value="InterPro"/>
</dbReference>
<protein>
    <submittedName>
        <fullName evidence="9">Transcriptional regulator NrdR</fullName>
    </submittedName>
</protein>
<evidence type="ECO:0000256" key="6">
    <source>
        <dbReference type="ARBA" id="ARBA00023163"/>
    </source>
</evidence>
<comment type="caution">
    <text evidence="9">The sequence shown here is derived from an EMBL/GenBank/DDBJ whole genome shotgun (WGS) entry which is preliminary data.</text>
</comment>
<dbReference type="Proteomes" id="UP000786989">
    <property type="component" value="Unassembled WGS sequence"/>
</dbReference>
<keyword evidence="1" id="KW-0678">Repressor</keyword>
<reference evidence="9" key="2">
    <citation type="submission" date="2021-09" db="EMBL/GenBank/DDBJ databases">
        <authorList>
            <person name="Gilroy R."/>
        </authorList>
    </citation>
    <scope>NUCLEOTIDE SEQUENCE</scope>
    <source>
        <strain evidence="9">ChiGjej6B6-11269</strain>
    </source>
</reference>
<evidence type="ECO:0000259" key="8">
    <source>
        <dbReference type="PROSITE" id="PS51161"/>
    </source>
</evidence>
<keyword evidence="4" id="KW-0805">Transcription regulation</keyword>
<dbReference type="InterPro" id="IPR005144">
    <property type="entry name" value="ATP-cone_dom"/>
</dbReference>
<dbReference type="Pfam" id="PF03477">
    <property type="entry name" value="ATP-cone"/>
    <property type="match status" value="1"/>
</dbReference>
<feature type="domain" description="ATP-cone" evidence="8">
    <location>
        <begin position="88"/>
        <end position="179"/>
    </location>
</feature>
<sequence length="189" mass="21856">VLLSYCVSRVFYRSVPTFLLSVYDKHALNPMLFERTEDRMRCPVCGHPESKVVDSRPSDEFNSIRRRRECLKCGNRFTTYERLGDNPIIVIKADGSSQVFDREKLYRGISIACAKRPNIPNEKKTEIIDAIEAELRNSGRMEIRSKDLGDIVLEHLKGLDDVAYIRFASVYKDFQTLEEFQEALKGLEK</sequence>
<name>A0A9D2UXW9_9ACTN</name>
<evidence type="ECO:0000256" key="1">
    <source>
        <dbReference type="ARBA" id="ARBA00022491"/>
    </source>
</evidence>
<dbReference type="PANTHER" id="PTHR30455:SF2">
    <property type="entry name" value="TRANSCRIPTIONAL REPRESSOR NRDR"/>
    <property type="match status" value="1"/>
</dbReference>
<dbReference type="AlphaFoldDB" id="A0A9D2UXW9"/>
<evidence type="ECO:0000256" key="2">
    <source>
        <dbReference type="ARBA" id="ARBA00022741"/>
    </source>
</evidence>
<evidence type="ECO:0000313" key="9">
    <source>
        <dbReference type="EMBL" id="HJF66072.1"/>
    </source>
</evidence>
<dbReference type="Pfam" id="PF22811">
    <property type="entry name" value="Zn_ribbon_NrdR"/>
    <property type="match status" value="1"/>
</dbReference>
<reference evidence="9" key="1">
    <citation type="journal article" date="2021" name="PeerJ">
        <title>Extensive microbial diversity within the chicken gut microbiome revealed by metagenomics and culture.</title>
        <authorList>
            <person name="Gilroy R."/>
            <person name="Ravi A."/>
            <person name="Getino M."/>
            <person name="Pursley I."/>
            <person name="Horton D.L."/>
            <person name="Alikhan N.F."/>
            <person name="Baker D."/>
            <person name="Gharbi K."/>
            <person name="Hall N."/>
            <person name="Watson M."/>
            <person name="Adriaenssens E.M."/>
            <person name="Foster-Nyarko E."/>
            <person name="Jarju S."/>
            <person name="Secka A."/>
            <person name="Antonio M."/>
            <person name="Oren A."/>
            <person name="Chaudhuri R.R."/>
            <person name="La Ragione R."/>
            <person name="Hildebrand F."/>
            <person name="Pallen M.J."/>
        </authorList>
    </citation>
    <scope>NUCLEOTIDE SEQUENCE</scope>
    <source>
        <strain evidence="9">ChiGjej6B6-11269</strain>
    </source>
</reference>
<organism evidence="9 10">
    <name type="scientific">Slackia equolifaciens</name>
    <dbReference type="NCBI Taxonomy" id="498718"/>
    <lineage>
        <taxon>Bacteria</taxon>
        <taxon>Bacillati</taxon>
        <taxon>Actinomycetota</taxon>
        <taxon>Coriobacteriia</taxon>
        <taxon>Eggerthellales</taxon>
        <taxon>Eggerthellaceae</taxon>
        <taxon>Slackia</taxon>
    </lineage>
</organism>
<keyword evidence="2 7" id="KW-0547">Nucleotide-binding</keyword>
<dbReference type="PROSITE" id="PS51161">
    <property type="entry name" value="ATP_CONE"/>
    <property type="match status" value="1"/>
</dbReference>
<gene>
    <name evidence="9" type="primary">nrdR</name>
    <name evidence="9" type="ORF">K8U77_08185</name>
</gene>
<keyword evidence="3 7" id="KW-0067">ATP-binding</keyword>
<dbReference type="GO" id="GO:0045892">
    <property type="term" value="P:negative regulation of DNA-templated transcription"/>
    <property type="evidence" value="ECO:0007669"/>
    <property type="project" value="InterPro"/>
</dbReference>
<dbReference type="InterPro" id="IPR003796">
    <property type="entry name" value="RNR_NrdR-like"/>
</dbReference>
<dbReference type="PANTHER" id="PTHR30455">
    <property type="entry name" value="TRANSCRIPTIONAL REPRESSOR NRDR"/>
    <property type="match status" value="1"/>
</dbReference>
<dbReference type="GO" id="GO:0003677">
    <property type="term" value="F:DNA binding"/>
    <property type="evidence" value="ECO:0007669"/>
    <property type="project" value="UniProtKB-KW"/>
</dbReference>
<dbReference type="EMBL" id="DYWI01000158">
    <property type="protein sequence ID" value="HJF66072.1"/>
    <property type="molecule type" value="Genomic_DNA"/>
</dbReference>
<dbReference type="GO" id="GO:0005524">
    <property type="term" value="F:ATP binding"/>
    <property type="evidence" value="ECO:0007669"/>
    <property type="project" value="UniProtKB-UniRule"/>
</dbReference>
<evidence type="ECO:0000256" key="5">
    <source>
        <dbReference type="ARBA" id="ARBA00023125"/>
    </source>
</evidence>
<accession>A0A9D2UXW9</accession>
<evidence type="ECO:0000256" key="3">
    <source>
        <dbReference type="ARBA" id="ARBA00022840"/>
    </source>
</evidence>
<dbReference type="InterPro" id="IPR055173">
    <property type="entry name" value="NrdR-like_N"/>
</dbReference>
<proteinExistence type="inferred from homology"/>